<dbReference type="CDD" id="cd00067">
    <property type="entry name" value="GAL4"/>
    <property type="match status" value="1"/>
</dbReference>
<dbReference type="OrthoDB" id="39175at2759"/>
<dbReference type="PROSITE" id="PS50048">
    <property type="entry name" value="ZN2_CY6_FUNGAL_2"/>
    <property type="match status" value="1"/>
</dbReference>
<dbReference type="OMA" id="YFGWHAR"/>
<keyword evidence="8" id="KW-1185">Reference proteome</keyword>
<dbReference type="CDD" id="cd12148">
    <property type="entry name" value="fungal_TF_MHR"/>
    <property type="match status" value="1"/>
</dbReference>
<keyword evidence="5" id="KW-0539">Nucleus</keyword>
<dbReference type="HOGENOM" id="CLU_386887_0_0_1"/>
<dbReference type="GO" id="GO:0006351">
    <property type="term" value="P:DNA-templated transcription"/>
    <property type="evidence" value="ECO:0007669"/>
    <property type="project" value="InterPro"/>
</dbReference>
<dbReference type="PROSITE" id="PS00463">
    <property type="entry name" value="ZN2_CY6_FUNGAL_1"/>
    <property type="match status" value="1"/>
</dbReference>
<dbReference type="PANTHER" id="PTHR47338:SF5">
    <property type="entry name" value="ZN(II)2CYS6 TRANSCRIPTION FACTOR (EUROFUNG)"/>
    <property type="match status" value="1"/>
</dbReference>
<evidence type="ECO:0000313" key="8">
    <source>
        <dbReference type="Proteomes" id="UP000001996"/>
    </source>
</evidence>
<dbReference type="eggNOG" id="ENOG502QS5N">
    <property type="taxonomic scope" value="Eukaryota"/>
</dbReference>
<name>A5H2N6_LODEL</name>
<keyword evidence="4" id="KW-0804">Transcription</keyword>
<dbReference type="GeneID" id="5236054"/>
<dbReference type="VEuPathDB" id="FungiDB:LELG_05751"/>
<dbReference type="STRING" id="379508.A5H2N6"/>
<dbReference type="EMBL" id="DS236866">
    <property type="protein sequence ID" value="EDK47570.1"/>
    <property type="molecule type" value="Genomic_DNA"/>
</dbReference>
<organism evidence="7 8">
    <name type="scientific">Lodderomyces elongisporus (strain ATCC 11503 / CBS 2605 / JCM 1781 / NBRC 1676 / NRRL YB-4239)</name>
    <name type="common">Yeast</name>
    <name type="synonym">Saccharomyces elongisporus</name>
    <dbReference type="NCBI Taxonomy" id="379508"/>
    <lineage>
        <taxon>Eukaryota</taxon>
        <taxon>Fungi</taxon>
        <taxon>Dikarya</taxon>
        <taxon>Ascomycota</taxon>
        <taxon>Saccharomycotina</taxon>
        <taxon>Pichiomycetes</taxon>
        <taxon>Debaryomycetaceae</taxon>
        <taxon>Candida/Lodderomyces clade</taxon>
        <taxon>Lodderomyces</taxon>
    </lineage>
</organism>
<dbReference type="GO" id="GO:0005634">
    <property type="term" value="C:nucleus"/>
    <property type="evidence" value="ECO:0007669"/>
    <property type="project" value="UniProtKB-SubCell"/>
</dbReference>
<dbReference type="GO" id="GO:0003677">
    <property type="term" value="F:DNA binding"/>
    <property type="evidence" value="ECO:0007669"/>
    <property type="project" value="InterPro"/>
</dbReference>
<proteinExistence type="predicted"/>
<protein>
    <recommendedName>
        <fullName evidence="6">Zn(2)-C6 fungal-type domain-containing protein</fullName>
    </recommendedName>
</protein>
<dbReference type="InterPro" id="IPR007219">
    <property type="entry name" value="XnlR_reg_dom"/>
</dbReference>
<dbReference type="SUPFAM" id="SSF57701">
    <property type="entry name" value="Zn2/Cys6 DNA-binding domain"/>
    <property type="match status" value="1"/>
</dbReference>
<reference evidence="7 8" key="1">
    <citation type="journal article" date="2009" name="Nature">
        <title>Evolution of pathogenicity and sexual reproduction in eight Candida genomes.</title>
        <authorList>
            <person name="Butler G."/>
            <person name="Rasmussen M.D."/>
            <person name="Lin M.F."/>
            <person name="Santos M.A."/>
            <person name="Sakthikumar S."/>
            <person name="Munro C.A."/>
            <person name="Rheinbay E."/>
            <person name="Grabherr M."/>
            <person name="Forche A."/>
            <person name="Reedy J.L."/>
            <person name="Agrafioti I."/>
            <person name="Arnaud M.B."/>
            <person name="Bates S."/>
            <person name="Brown A.J."/>
            <person name="Brunke S."/>
            <person name="Costanzo M.C."/>
            <person name="Fitzpatrick D.A."/>
            <person name="de Groot P.W."/>
            <person name="Harris D."/>
            <person name="Hoyer L.L."/>
            <person name="Hube B."/>
            <person name="Klis F.M."/>
            <person name="Kodira C."/>
            <person name="Lennard N."/>
            <person name="Logue M.E."/>
            <person name="Martin R."/>
            <person name="Neiman A.M."/>
            <person name="Nikolaou E."/>
            <person name="Quail M.A."/>
            <person name="Quinn J."/>
            <person name="Santos M.C."/>
            <person name="Schmitzberger F.F."/>
            <person name="Sherlock G."/>
            <person name="Shah P."/>
            <person name="Silverstein K.A."/>
            <person name="Skrzypek M.S."/>
            <person name="Soll D."/>
            <person name="Staggs R."/>
            <person name="Stansfield I."/>
            <person name="Stumpf M.P."/>
            <person name="Sudbery P.E."/>
            <person name="Srikantha T."/>
            <person name="Zeng Q."/>
            <person name="Berman J."/>
            <person name="Berriman M."/>
            <person name="Heitman J."/>
            <person name="Gow N.A."/>
            <person name="Lorenz M.C."/>
            <person name="Birren B.W."/>
            <person name="Kellis M."/>
            <person name="Cuomo C.A."/>
        </authorList>
    </citation>
    <scope>NUCLEOTIDE SEQUENCE [LARGE SCALE GENOMIC DNA]</scope>
    <source>
        <strain evidence="8">ATCC 11503 / BCRC 21390 / CBS 2605 / JCM 1781 / NBRC 1676 / NRRL YB-4239</strain>
    </source>
</reference>
<evidence type="ECO:0000259" key="6">
    <source>
        <dbReference type="PROSITE" id="PS50048"/>
    </source>
</evidence>
<dbReference type="GO" id="GO:0008270">
    <property type="term" value="F:zinc ion binding"/>
    <property type="evidence" value="ECO:0007669"/>
    <property type="project" value="InterPro"/>
</dbReference>
<dbReference type="Pfam" id="PF04082">
    <property type="entry name" value="Fungal_trans"/>
    <property type="match status" value="1"/>
</dbReference>
<keyword evidence="2" id="KW-0479">Metal-binding</keyword>
<evidence type="ECO:0000256" key="5">
    <source>
        <dbReference type="ARBA" id="ARBA00023242"/>
    </source>
</evidence>
<evidence type="ECO:0000256" key="4">
    <source>
        <dbReference type="ARBA" id="ARBA00023163"/>
    </source>
</evidence>
<dbReference type="Pfam" id="PF00172">
    <property type="entry name" value="Zn_clus"/>
    <property type="match status" value="1"/>
</dbReference>
<dbReference type="SMART" id="SM00066">
    <property type="entry name" value="GAL4"/>
    <property type="match status" value="1"/>
</dbReference>
<dbReference type="AlphaFoldDB" id="A5H2N6"/>
<dbReference type="KEGG" id="lel:PVL30_000003"/>
<dbReference type="GO" id="GO:0000981">
    <property type="term" value="F:DNA-binding transcription factor activity, RNA polymerase II-specific"/>
    <property type="evidence" value="ECO:0007669"/>
    <property type="project" value="InterPro"/>
</dbReference>
<dbReference type="InterPro" id="IPR036864">
    <property type="entry name" value="Zn2-C6_fun-type_DNA-bd_sf"/>
</dbReference>
<dbReference type="InterPro" id="IPR050815">
    <property type="entry name" value="TF_fung"/>
</dbReference>
<accession>A5H2N6</accession>
<dbReference type="InParanoid" id="A5H2N6"/>
<gene>
    <name evidence="7" type="ORF">LELG_05751</name>
</gene>
<evidence type="ECO:0000256" key="1">
    <source>
        <dbReference type="ARBA" id="ARBA00004123"/>
    </source>
</evidence>
<dbReference type="SMART" id="SM00906">
    <property type="entry name" value="Fungal_trans"/>
    <property type="match status" value="1"/>
</dbReference>
<comment type="subcellular location">
    <subcellularLocation>
        <location evidence="1">Nucleus</location>
    </subcellularLocation>
</comment>
<sequence>MTSITKPVQLKRASVACNTCRESKLKCRNNGDFTTCQRCMTLNTKCSYTLKNSQLKRKQPGTGRRASHNKHAQYQHLQQPIVQLPSKELIIQVVIIFFENQYKGIFPIFHKPTFLTFLRSETFDPSTFIQNPPKTNTPLQPDPAILLSILALCARLHPEMPKIYGAFDEKTAATFQPNFITSTASLSANSASNASNYFGWHARRLLAEHFELPSLSRCQALCILSSHEWGEGNASRSHMYLGIAARMAMILGLDEESTELMHDGQLLELEVRRRAMWSIYMMDRCNASGRSSPSCVSLKDIHIRLPCDEKSFIFVSGQQQCFREDVGKYIQEADTKRLAEVSCCGFMLYLFEHWRNISKWVGETGGKLERCAPWDDKSPYYKFSVDLDNFEKYLPKHLRFEAMDAHIANGLAADFAYFHGLFFLCRIFLCREYFYSSPDSSPTGWWIEQAKKLFDSLDKMDLITKILKPMNLMVIAPFTGFHVFTTGATSLYIAAYPRKVLIAQFNQDIAAKYLKMAEDSVETLKSWRTSWGLGKNWIETLRKLKQIFVRVSDVQDDDLRHKMHDYGNIDNKQSMKISNLVTEERDADKEDILTMDFINNLDLVNIFPDWSDPMNI</sequence>
<dbReference type="InterPro" id="IPR001138">
    <property type="entry name" value="Zn2Cys6_DnaBD"/>
</dbReference>
<feature type="domain" description="Zn(2)-C6 fungal-type" evidence="6">
    <location>
        <begin position="16"/>
        <end position="48"/>
    </location>
</feature>
<evidence type="ECO:0000256" key="3">
    <source>
        <dbReference type="ARBA" id="ARBA00023015"/>
    </source>
</evidence>
<keyword evidence="3" id="KW-0805">Transcription regulation</keyword>
<evidence type="ECO:0000313" key="7">
    <source>
        <dbReference type="EMBL" id="EDK47570.1"/>
    </source>
</evidence>
<evidence type="ECO:0000256" key="2">
    <source>
        <dbReference type="ARBA" id="ARBA00022723"/>
    </source>
</evidence>
<dbReference type="PANTHER" id="PTHR47338">
    <property type="entry name" value="ZN(II)2CYS6 TRANSCRIPTION FACTOR (EUROFUNG)-RELATED"/>
    <property type="match status" value="1"/>
</dbReference>
<dbReference type="Gene3D" id="4.10.240.10">
    <property type="entry name" value="Zn(2)-C6 fungal-type DNA-binding domain"/>
    <property type="match status" value="1"/>
</dbReference>
<dbReference type="Proteomes" id="UP000001996">
    <property type="component" value="Unassembled WGS sequence"/>
</dbReference>